<feature type="domain" description="RNase H type-2" evidence="16">
    <location>
        <begin position="87"/>
        <end position="301"/>
    </location>
</feature>
<dbReference type="EC" id="3.1.26.4" evidence="6 14"/>
<dbReference type="InterPro" id="IPR004641">
    <property type="entry name" value="RNase_HIII"/>
</dbReference>
<evidence type="ECO:0000256" key="8">
    <source>
        <dbReference type="ARBA" id="ARBA00022490"/>
    </source>
</evidence>
<protein>
    <recommendedName>
        <fullName evidence="7 14">Ribonuclease HIII</fullName>
        <shortName evidence="14">RNase HIII</shortName>
        <ecNumber evidence="6 14">3.1.26.4</ecNumber>
    </recommendedName>
</protein>
<comment type="catalytic activity">
    <reaction evidence="1 14 15">
        <text>Endonucleolytic cleavage to 5'-phosphomonoester.</text>
        <dbReference type="EC" id="3.1.26.4"/>
    </reaction>
</comment>
<dbReference type="GO" id="GO:0000287">
    <property type="term" value="F:magnesium ion binding"/>
    <property type="evidence" value="ECO:0007669"/>
    <property type="project" value="UniProtKB-UniRule"/>
</dbReference>
<comment type="subcellular location">
    <subcellularLocation>
        <location evidence="4 14">Cytoplasm</location>
    </subcellularLocation>
</comment>
<evidence type="ECO:0000256" key="7">
    <source>
        <dbReference type="ARBA" id="ARBA00021407"/>
    </source>
</evidence>
<evidence type="ECO:0000256" key="3">
    <source>
        <dbReference type="ARBA" id="ARBA00004065"/>
    </source>
</evidence>
<feature type="binding site" evidence="14 15">
    <location>
        <position position="197"/>
    </location>
    <ligand>
        <name>a divalent metal cation</name>
        <dbReference type="ChEBI" id="CHEBI:60240"/>
    </ligand>
</feature>
<dbReference type="RefSeq" id="WP_080519468.1">
    <property type="nucleotide sequence ID" value="NZ_MPLS01000029.1"/>
</dbReference>
<dbReference type="PANTHER" id="PTHR10954:SF23">
    <property type="entry name" value="RIBONUCLEASE"/>
    <property type="match status" value="1"/>
</dbReference>
<evidence type="ECO:0000256" key="15">
    <source>
        <dbReference type="PROSITE-ProRule" id="PRU01319"/>
    </source>
</evidence>
<evidence type="ECO:0000256" key="6">
    <source>
        <dbReference type="ARBA" id="ARBA00012180"/>
    </source>
</evidence>
<dbReference type="Gene3D" id="3.30.420.10">
    <property type="entry name" value="Ribonuclease H-like superfamily/Ribonuclease H"/>
    <property type="match status" value="1"/>
</dbReference>
<evidence type="ECO:0000256" key="5">
    <source>
        <dbReference type="ARBA" id="ARBA00008378"/>
    </source>
</evidence>
<comment type="caution">
    <text evidence="17">The sequence shown here is derived from an EMBL/GenBank/DDBJ whole genome shotgun (WGS) entry which is preliminary data.</text>
</comment>
<dbReference type="PIRSF" id="PIRSF037748">
    <property type="entry name" value="RnhC"/>
    <property type="match status" value="1"/>
</dbReference>
<keyword evidence="12 14" id="KW-0378">Hydrolase</keyword>
<dbReference type="CDD" id="cd06590">
    <property type="entry name" value="RNase_HII_bacteria_HIII_like"/>
    <property type="match status" value="1"/>
</dbReference>
<dbReference type="HAMAP" id="MF_00053">
    <property type="entry name" value="RNase_HIII"/>
    <property type="match status" value="1"/>
</dbReference>
<evidence type="ECO:0000256" key="13">
    <source>
        <dbReference type="ARBA" id="ARBA00022842"/>
    </source>
</evidence>
<evidence type="ECO:0000256" key="9">
    <source>
        <dbReference type="ARBA" id="ARBA00022722"/>
    </source>
</evidence>
<dbReference type="PANTHER" id="PTHR10954">
    <property type="entry name" value="RIBONUCLEASE H2 SUBUNIT A"/>
    <property type="match status" value="1"/>
</dbReference>
<comment type="cofactor">
    <cofactor evidence="2">
        <name>Mg(2+)</name>
        <dbReference type="ChEBI" id="CHEBI:18420"/>
    </cofactor>
</comment>
<evidence type="ECO:0000256" key="4">
    <source>
        <dbReference type="ARBA" id="ARBA00004496"/>
    </source>
</evidence>
<dbReference type="FunFam" id="3.30.420.10:FF:000047">
    <property type="entry name" value="Ribonuclease HIII"/>
    <property type="match status" value="1"/>
</dbReference>
<dbReference type="eggNOG" id="COG1039">
    <property type="taxonomic scope" value="Bacteria"/>
</dbReference>
<dbReference type="AlphaFoldDB" id="A0A1X0VCE8"/>
<comment type="cofactor">
    <cofactor evidence="14 15">
        <name>Mn(2+)</name>
        <dbReference type="ChEBI" id="CHEBI:29035"/>
    </cofactor>
    <cofactor evidence="14 15">
        <name>Mg(2+)</name>
        <dbReference type="ChEBI" id="CHEBI:18420"/>
    </cofactor>
    <text evidence="14 15">Manganese or magnesium. Binds 1 divalent metal ion per monomer in the absence of substrate. May bind a second metal ion after substrate binding.</text>
</comment>
<dbReference type="InterPro" id="IPR001352">
    <property type="entry name" value="RNase_HII/HIII"/>
</dbReference>
<dbReference type="Pfam" id="PF11858">
    <property type="entry name" value="DUF3378"/>
    <property type="match status" value="1"/>
</dbReference>
<dbReference type="Proteomes" id="UP000192288">
    <property type="component" value="Unassembled WGS sequence"/>
</dbReference>
<evidence type="ECO:0000256" key="2">
    <source>
        <dbReference type="ARBA" id="ARBA00001946"/>
    </source>
</evidence>
<evidence type="ECO:0000256" key="10">
    <source>
        <dbReference type="ARBA" id="ARBA00022723"/>
    </source>
</evidence>
<dbReference type="Pfam" id="PF01351">
    <property type="entry name" value="RNase_HII"/>
    <property type="match status" value="1"/>
</dbReference>
<feature type="binding site" evidence="14 15">
    <location>
        <position position="94"/>
    </location>
    <ligand>
        <name>a divalent metal cation</name>
        <dbReference type="ChEBI" id="CHEBI:60240"/>
    </ligand>
</feature>
<dbReference type="InterPro" id="IPR012295">
    <property type="entry name" value="TBP_dom_sf"/>
</dbReference>
<dbReference type="InterPro" id="IPR024568">
    <property type="entry name" value="RNase_HIII_N"/>
</dbReference>
<evidence type="ECO:0000256" key="14">
    <source>
        <dbReference type="HAMAP-Rule" id="MF_00053"/>
    </source>
</evidence>
<keyword evidence="13 14" id="KW-0460">Magnesium</keyword>
<evidence type="ECO:0000313" key="17">
    <source>
        <dbReference type="EMBL" id="ORI97350.1"/>
    </source>
</evidence>
<dbReference type="GO" id="GO:0005737">
    <property type="term" value="C:cytoplasm"/>
    <property type="evidence" value="ECO:0007669"/>
    <property type="project" value="UniProtKB-SubCell"/>
</dbReference>
<comment type="function">
    <text evidence="3 14">Endonuclease that specifically degrades the RNA of RNA-DNA hybrids.</text>
</comment>
<evidence type="ECO:0000259" key="16">
    <source>
        <dbReference type="PROSITE" id="PS51975"/>
    </source>
</evidence>
<evidence type="ECO:0000313" key="18">
    <source>
        <dbReference type="Proteomes" id="UP000192288"/>
    </source>
</evidence>
<dbReference type="PROSITE" id="PS51975">
    <property type="entry name" value="RNASE_H_2"/>
    <property type="match status" value="1"/>
</dbReference>
<evidence type="ECO:0000256" key="12">
    <source>
        <dbReference type="ARBA" id="ARBA00022801"/>
    </source>
</evidence>
<keyword evidence="11 14" id="KW-0255">Endonuclease</keyword>
<dbReference type="CDD" id="cd14796">
    <property type="entry name" value="RNAse_HIII_N"/>
    <property type="match status" value="1"/>
</dbReference>
<dbReference type="InterPro" id="IPR024567">
    <property type="entry name" value="RNase_HII/HIII_dom"/>
</dbReference>
<accession>A0A1X0VCE8</accession>
<dbReference type="GO" id="GO:0003723">
    <property type="term" value="F:RNA binding"/>
    <property type="evidence" value="ECO:0007669"/>
    <property type="project" value="UniProtKB-UniRule"/>
</dbReference>
<dbReference type="SUPFAM" id="SSF53098">
    <property type="entry name" value="Ribonuclease H-like"/>
    <property type="match status" value="1"/>
</dbReference>
<keyword evidence="10 14" id="KW-0479">Metal-binding</keyword>
<dbReference type="GO" id="GO:0004523">
    <property type="term" value="F:RNA-DNA hybrid ribonuclease activity"/>
    <property type="evidence" value="ECO:0007669"/>
    <property type="project" value="UniProtKB-UniRule"/>
</dbReference>
<gene>
    <name evidence="14" type="primary">rnhC</name>
    <name evidence="17" type="ORF">BMR96_07755</name>
</gene>
<evidence type="ECO:0000256" key="11">
    <source>
        <dbReference type="ARBA" id="ARBA00022759"/>
    </source>
</evidence>
<dbReference type="InterPro" id="IPR012337">
    <property type="entry name" value="RNaseH-like_sf"/>
</dbReference>
<sequence length="301" mass="33354">MQTVIQVSSGQLQKMAQYYAKYSNNVIPNGAIFSARTPTTHITGYQSGKVMFQGKGHSLEAAKWQTLTPKSKTNHNSDSIPIDFKNWSVLGSDEVGAGAYFGPLTTAAVFVSEDDLDWVRQLGIADSKTLTDQKMRAIAPEIIARLPHHVVNLMPEKYNQLQPNNNVNQMKAISHNFALAKVLDKIAPTKPRAILIDQFAQRDTYYRYLNKSHQPRIIAENVYFTTKGEQYHLSVAAASILARVVELNSLKQLSESAGMPLPIGAGHAVDEVAAQLLRDGKDLNQFAKLHFANTKKAEHLL</sequence>
<name>A0A1X0VCE8_LEUPS</name>
<dbReference type="InterPro" id="IPR036397">
    <property type="entry name" value="RNaseH_sf"/>
</dbReference>
<keyword evidence="9 14" id="KW-0540">Nuclease</keyword>
<dbReference type="NCBIfam" id="TIGR00716">
    <property type="entry name" value="rnhC"/>
    <property type="match status" value="1"/>
</dbReference>
<dbReference type="Gene3D" id="3.30.310.10">
    <property type="entry name" value="TATA-Binding Protein"/>
    <property type="match status" value="1"/>
</dbReference>
<dbReference type="GO" id="GO:0043137">
    <property type="term" value="P:DNA replication, removal of RNA primer"/>
    <property type="evidence" value="ECO:0007669"/>
    <property type="project" value="TreeGrafter"/>
</dbReference>
<comment type="similarity">
    <text evidence="5 14">Belongs to the RNase HII family. RnhC subfamily.</text>
</comment>
<dbReference type="GO" id="GO:0006298">
    <property type="term" value="P:mismatch repair"/>
    <property type="evidence" value="ECO:0007669"/>
    <property type="project" value="TreeGrafter"/>
</dbReference>
<feature type="binding site" evidence="14 15">
    <location>
        <position position="93"/>
    </location>
    <ligand>
        <name>a divalent metal cation</name>
        <dbReference type="ChEBI" id="CHEBI:60240"/>
    </ligand>
</feature>
<dbReference type="EMBL" id="MPLS01000029">
    <property type="protein sequence ID" value="ORI97350.1"/>
    <property type="molecule type" value="Genomic_DNA"/>
</dbReference>
<proteinExistence type="inferred from homology"/>
<keyword evidence="8 14" id="KW-0963">Cytoplasm</keyword>
<dbReference type="GO" id="GO:0032299">
    <property type="term" value="C:ribonuclease H2 complex"/>
    <property type="evidence" value="ECO:0007669"/>
    <property type="project" value="TreeGrafter"/>
</dbReference>
<reference evidence="17 18" key="1">
    <citation type="journal article" date="2017" name="Front. Microbiol.">
        <title>Genomic Characterization of Dairy Associated Leuconostoc Species and Diversity of Leuconostocs in Undefined Mixed Mesophilic Starter Cultures.</title>
        <authorList>
            <person name="Frantzen C.A."/>
            <person name="Kot W."/>
            <person name="Pedersen T.B."/>
            <person name="Ardo Y.M."/>
            <person name="Broadbent J.R."/>
            <person name="Neve H."/>
            <person name="Hansen L.H."/>
            <person name="Dal Bello F."/>
            <person name="Ostlie H.M."/>
            <person name="Kleppen H.P."/>
            <person name="Vogensen F.K."/>
            <person name="Holo H."/>
        </authorList>
    </citation>
    <scope>NUCLEOTIDE SEQUENCE [LARGE SCALE GENOMIC DNA]</scope>
    <source>
        <strain evidence="17 18">LMGCF08</strain>
    </source>
</reference>
<evidence type="ECO:0000256" key="1">
    <source>
        <dbReference type="ARBA" id="ARBA00000077"/>
    </source>
</evidence>
<organism evidence="17 18">
    <name type="scientific">Leuconostoc pseudomesenteroides</name>
    <dbReference type="NCBI Taxonomy" id="33968"/>
    <lineage>
        <taxon>Bacteria</taxon>
        <taxon>Bacillati</taxon>
        <taxon>Bacillota</taxon>
        <taxon>Bacilli</taxon>
        <taxon>Lactobacillales</taxon>
        <taxon>Lactobacillaceae</taxon>
        <taxon>Leuconostoc</taxon>
    </lineage>
</organism>